<accession>A0A0A9WAW5</accession>
<dbReference type="EMBL" id="GBHO01039986">
    <property type="protein sequence ID" value="JAG03618.1"/>
    <property type="molecule type" value="Transcribed_RNA"/>
</dbReference>
<evidence type="ECO:0000256" key="1">
    <source>
        <dbReference type="SAM" id="MobiDB-lite"/>
    </source>
</evidence>
<gene>
    <name evidence="2" type="primary">trpD_2</name>
    <name evidence="2" type="ORF">CM83_102333</name>
</gene>
<dbReference type="GO" id="GO:0016757">
    <property type="term" value="F:glycosyltransferase activity"/>
    <property type="evidence" value="ECO:0007669"/>
    <property type="project" value="UniProtKB-KW"/>
</dbReference>
<reference evidence="2" key="2">
    <citation type="submission" date="2014-07" db="EMBL/GenBank/DDBJ databases">
        <authorList>
            <person name="Hull J."/>
        </authorList>
    </citation>
    <scope>NUCLEOTIDE SEQUENCE</scope>
</reference>
<feature type="compositionally biased region" description="Polar residues" evidence="1">
    <location>
        <begin position="92"/>
        <end position="102"/>
    </location>
</feature>
<feature type="region of interest" description="Disordered" evidence="1">
    <location>
        <begin position="83"/>
        <end position="102"/>
    </location>
</feature>
<protein>
    <submittedName>
        <fullName evidence="2">Anthranilate phosphoribosyltransferase</fullName>
    </submittedName>
</protein>
<keyword evidence="2" id="KW-0328">Glycosyltransferase</keyword>
<keyword evidence="2" id="KW-0808">Transferase</keyword>
<reference evidence="2" key="1">
    <citation type="journal article" date="2014" name="PLoS ONE">
        <title>Transcriptome-Based Identification of ABC Transporters in the Western Tarnished Plant Bug Lygus hesperus.</title>
        <authorList>
            <person name="Hull J.J."/>
            <person name="Chaney K."/>
            <person name="Geib S.M."/>
            <person name="Fabrick J.A."/>
            <person name="Brent C.S."/>
            <person name="Walsh D."/>
            <person name="Lavine L.C."/>
        </authorList>
    </citation>
    <scope>NUCLEOTIDE SEQUENCE</scope>
</reference>
<name>A0A0A9WAW5_LYGHE</name>
<evidence type="ECO:0000313" key="2">
    <source>
        <dbReference type="EMBL" id="JAG03618.1"/>
    </source>
</evidence>
<dbReference type="AlphaFoldDB" id="A0A0A9WAW5"/>
<organism evidence="2">
    <name type="scientific">Lygus hesperus</name>
    <name type="common">Western plant bug</name>
    <dbReference type="NCBI Taxonomy" id="30085"/>
    <lineage>
        <taxon>Eukaryota</taxon>
        <taxon>Metazoa</taxon>
        <taxon>Ecdysozoa</taxon>
        <taxon>Arthropoda</taxon>
        <taxon>Hexapoda</taxon>
        <taxon>Insecta</taxon>
        <taxon>Pterygota</taxon>
        <taxon>Neoptera</taxon>
        <taxon>Paraneoptera</taxon>
        <taxon>Hemiptera</taxon>
        <taxon>Heteroptera</taxon>
        <taxon>Panheteroptera</taxon>
        <taxon>Cimicomorpha</taxon>
        <taxon>Miridae</taxon>
        <taxon>Mirini</taxon>
        <taxon>Lygus</taxon>
    </lineage>
</organism>
<proteinExistence type="predicted"/>
<sequence>MKLFFSLPFLHYSEVEDAFCDLISEAPDVVGTPILKFADYVFDNYISEEAAFPPAIWSAPVSDSHDPRTTNAAESYHRHLNDMFYSPKPKNTRTATSPYLNF</sequence>